<feature type="domain" description="Peptidase M56" evidence="2">
    <location>
        <begin position="25"/>
        <end position="291"/>
    </location>
</feature>
<dbReference type="Pfam" id="PF05569">
    <property type="entry name" value="Peptidase_M56"/>
    <property type="match status" value="1"/>
</dbReference>
<feature type="transmembrane region" description="Helical" evidence="1">
    <location>
        <begin position="52"/>
        <end position="71"/>
    </location>
</feature>
<feature type="transmembrane region" description="Helical" evidence="1">
    <location>
        <begin position="20"/>
        <end position="40"/>
    </location>
</feature>
<protein>
    <submittedName>
        <fullName evidence="3">M56 family metallopeptidase</fullName>
    </submittedName>
</protein>
<evidence type="ECO:0000259" key="2">
    <source>
        <dbReference type="Pfam" id="PF05569"/>
    </source>
</evidence>
<sequence>MQLPLIKVMIPDVIVKALCWTLLHSLWQALLIAMMAAVVISLTQRARPIYRYNLLTSLLFVFLATTSYTFLNQLYLANRHMGSGSGVLQFSNFISSNQLINENEGTTAIGQRFINFCNEYAAAFITVWFVIFFCKSLYTVLGFGRIATIKNRKSTRPADCWQLQVQQLAQRLNISHYILMLESELVKVPAVTGLLKPIILIPAGMLSNIPPDQVEAILLHELAHIKRKDYLVNIIQLFTETVFFFNPGLLWLSSLIRDTRESCCDEIAVNITGNKKQYINALLSFEEYTSSGFMVTPAFAGSKKSHLLNRVLRIVHNNNTTLSGKEKLLFSVALLGITCMAFAFAQKDQPATRASVAITSPQAAMATGSSTIPAATQSISPVPLPANTHPATALPERSRKRAHSAIAARRISPIAVDTTIKDANMNNSLYTAPQVYVAPVYNTNSLLKKENSRQPEQPLHYEPARLTVKNTLAEKVLADLISEHIISDAANTTFALTNTELIVNGVKQPNEIHQRIISKYVKSPGDKLNVYHHSPSTYY</sequence>
<dbReference type="PANTHER" id="PTHR34978">
    <property type="entry name" value="POSSIBLE SENSOR-TRANSDUCER PROTEIN BLAR"/>
    <property type="match status" value="1"/>
</dbReference>
<keyword evidence="1" id="KW-0812">Transmembrane</keyword>
<dbReference type="InterPro" id="IPR052173">
    <property type="entry name" value="Beta-lactam_resp_regulator"/>
</dbReference>
<keyword evidence="1" id="KW-0472">Membrane</keyword>
<dbReference type="CDD" id="cd07341">
    <property type="entry name" value="M56_BlaR1_MecR1_like"/>
    <property type="match status" value="1"/>
</dbReference>
<keyword evidence="4" id="KW-1185">Reference proteome</keyword>
<dbReference type="PANTHER" id="PTHR34978:SF3">
    <property type="entry name" value="SLR0241 PROTEIN"/>
    <property type="match status" value="1"/>
</dbReference>
<gene>
    <name evidence="3" type="ORF">J7I42_34885</name>
</gene>
<dbReference type="InterPro" id="IPR008756">
    <property type="entry name" value="Peptidase_M56"/>
</dbReference>
<evidence type="ECO:0000313" key="4">
    <source>
        <dbReference type="Proteomes" id="UP000677244"/>
    </source>
</evidence>
<comment type="caution">
    <text evidence="3">The sequence shown here is derived from an EMBL/GenBank/DDBJ whole genome shotgun (WGS) entry which is preliminary data.</text>
</comment>
<evidence type="ECO:0000256" key="1">
    <source>
        <dbReference type="SAM" id="Phobius"/>
    </source>
</evidence>
<dbReference type="EMBL" id="JAGHKO010000024">
    <property type="protein sequence ID" value="MBO9205529.1"/>
    <property type="molecule type" value="Genomic_DNA"/>
</dbReference>
<name>A0ABS3Z5V1_9BACT</name>
<keyword evidence="1" id="KW-1133">Transmembrane helix</keyword>
<feature type="transmembrane region" description="Helical" evidence="1">
    <location>
        <begin position="120"/>
        <end position="143"/>
    </location>
</feature>
<dbReference type="RefSeq" id="WP_209145177.1">
    <property type="nucleotide sequence ID" value="NZ_JAGHKO010000024.1"/>
</dbReference>
<evidence type="ECO:0000313" key="3">
    <source>
        <dbReference type="EMBL" id="MBO9205529.1"/>
    </source>
</evidence>
<organism evidence="3 4">
    <name type="scientific">Niastella soli</name>
    <dbReference type="NCBI Taxonomy" id="2821487"/>
    <lineage>
        <taxon>Bacteria</taxon>
        <taxon>Pseudomonadati</taxon>
        <taxon>Bacteroidota</taxon>
        <taxon>Chitinophagia</taxon>
        <taxon>Chitinophagales</taxon>
        <taxon>Chitinophagaceae</taxon>
        <taxon>Niastella</taxon>
    </lineage>
</organism>
<dbReference type="Proteomes" id="UP000677244">
    <property type="component" value="Unassembled WGS sequence"/>
</dbReference>
<reference evidence="3 4" key="1">
    <citation type="submission" date="2021-03" db="EMBL/GenBank/DDBJ databases">
        <title>Assistant Professor.</title>
        <authorList>
            <person name="Huq M.A."/>
        </authorList>
    </citation>
    <scope>NUCLEOTIDE SEQUENCE [LARGE SCALE GENOMIC DNA]</scope>
    <source>
        <strain evidence="3 4">MAH-29</strain>
    </source>
</reference>
<feature type="transmembrane region" description="Helical" evidence="1">
    <location>
        <begin position="328"/>
        <end position="345"/>
    </location>
</feature>
<accession>A0ABS3Z5V1</accession>
<dbReference type="Gene3D" id="3.30.2010.10">
    <property type="entry name" value="Metalloproteases ('zincins'), catalytic domain"/>
    <property type="match status" value="1"/>
</dbReference>
<proteinExistence type="predicted"/>